<dbReference type="InterPro" id="IPR001434">
    <property type="entry name" value="OmcB-like_DUF11"/>
</dbReference>
<dbReference type="PANTHER" id="PTHR34819">
    <property type="entry name" value="LARGE CYSTEINE-RICH PERIPLASMIC PROTEIN OMCB"/>
    <property type="match status" value="1"/>
</dbReference>
<evidence type="ECO:0000256" key="2">
    <source>
        <dbReference type="SAM" id="MobiDB-lite"/>
    </source>
</evidence>
<feature type="domain" description="DUF11" evidence="5">
    <location>
        <begin position="962"/>
        <end position="1069"/>
    </location>
</feature>
<dbReference type="PATRIC" id="fig|1110509.7.peg.1511"/>
<keyword evidence="3" id="KW-0812">Transmembrane</keyword>
<dbReference type="Proteomes" id="UP000005877">
    <property type="component" value="Chromosome"/>
</dbReference>
<evidence type="ECO:0000256" key="3">
    <source>
        <dbReference type="SAM" id="Phobius"/>
    </source>
</evidence>
<feature type="region of interest" description="Disordered" evidence="2">
    <location>
        <begin position="1388"/>
        <end position="1416"/>
    </location>
</feature>
<feature type="domain" description="DUF11" evidence="5">
    <location>
        <begin position="1710"/>
        <end position="1795"/>
    </location>
</feature>
<dbReference type="InterPro" id="IPR047589">
    <property type="entry name" value="DUF11_rpt"/>
</dbReference>
<feature type="domain" description="Prenyltransferase alpha-alpha toroid" evidence="4">
    <location>
        <begin position="174"/>
        <end position="320"/>
    </location>
</feature>
<feature type="domain" description="Prenyltransferase alpha-alpha toroid" evidence="4">
    <location>
        <begin position="58"/>
        <end position="96"/>
    </location>
</feature>
<dbReference type="HOGENOM" id="CLU_236794_0_0_2"/>
<proteinExistence type="predicted"/>
<protein>
    <submittedName>
        <fullName evidence="6">Conserved repeat domain protein</fullName>
    </submittedName>
</protein>
<dbReference type="NCBIfam" id="TIGR01451">
    <property type="entry name" value="B_ant_repeat"/>
    <property type="match status" value="2"/>
</dbReference>
<dbReference type="STRING" id="1110509.Mhar_1361"/>
<dbReference type="Gene3D" id="1.50.10.20">
    <property type="match status" value="2"/>
</dbReference>
<evidence type="ECO:0000256" key="1">
    <source>
        <dbReference type="ARBA" id="ARBA00022737"/>
    </source>
</evidence>
<organism evidence="6 7">
    <name type="scientific">Methanothrix harundinacea (strain 6Ac)</name>
    <name type="common">Methanosaeta harundinacea</name>
    <dbReference type="NCBI Taxonomy" id="1110509"/>
    <lineage>
        <taxon>Archaea</taxon>
        <taxon>Methanobacteriati</taxon>
        <taxon>Methanobacteriota</taxon>
        <taxon>Stenosarchaea group</taxon>
        <taxon>Methanomicrobia</taxon>
        <taxon>Methanotrichales</taxon>
        <taxon>Methanotrichaceae</taxon>
        <taxon>Methanothrix</taxon>
    </lineage>
</organism>
<dbReference type="GO" id="GO:0003824">
    <property type="term" value="F:catalytic activity"/>
    <property type="evidence" value="ECO:0007669"/>
    <property type="project" value="InterPro"/>
</dbReference>
<dbReference type="Pfam" id="PF01345">
    <property type="entry name" value="DUF11"/>
    <property type="match status" value="3"/>
</dbReference>
<dbReference type="Pfam" id="PF00432">
    <property type="entry name" value="Prenyltrans"/>
    <property type="match status" value="2"/>
</dbReference>
<reference evidence="6 7" key="1">
    <citation type="journal article" date="2012" name="PLoS ONE">
        <title>The genome characteristics and predicted function of methyl-group oxidation pathway in the obligate aceticlastic methanogens, Methanosaeta spp.</title>
        <authorList>
            <person name="Zhu J."/>
            <person name="Zheng H."/>
            <person name="Ai G."/>
            <person name="Zhang G."/>
            <person name="Liu D."/>
            <person name="Liu X."/>
            <person name="Dong X."/>
        </authorList>
    </citation>
    <scope>NUCLEOTIDE SEQUENCE [LARGE SCALE GENOMIC DNA]</scope>
    <source>
        <strain evidence="6 7">6Ac</strain>
    </source>
</reference>
<evidence type="ECO:0000313" key="6">
    <source>
        <dbReference type="EMBL" id="AET64725.1"/>
    </source>
</evidence>
<dbReference type="EMBL" id="CP003117">
    <property type="protein sequence ID" value="AET64725.1"/>
    <property type="molecule type" value="Genomic_DNA"/>
</dbReference>
<keyword evidence="7" id="KW-1185">Reference proteome</keyword>
<gene>
    <name evidence="6" type="ordered locus">Mhar_1361</name>
</gene>
<keyword evidence="3" id="KW-0472">Membrane</keyword>
<accession>G7WNW5</accession>
<dbReference type="CDD" id="cd00688">
    <property type="entry name" value="ISOPREN_C2_like"/>
    <property type="match status" value="1"/>
</dbReference>
<feature type="transmembrane region" description="Helical" evidence="3">
    <location>
        <begin position="27"/>
        <end position="45"/>
    </location>
</feature>
<dbReference type="Gene3D" id="2.60.40.1120">
    <property type="entry name" value="Carboxypeptidase-like, regulatory domain"/>
    <property type="match status" value="1"/>
</dbReference>
<dbReference type="KEGG" id="mhi:Mhar_1361"/>
<evidence type="ECO:0000313" key="7">
    <source>
        <dbReference type="Proteomes" id="UP000005877"/>
    </source>
</evidence>
<name>G7WNW5_METH6</name>
<evidence type="ECO:0000259" key="4">
    <source>
        <dbReference type="Pfam" id="PF00432"/>
    </source>
</evidence>
<feature type="domain" description="DUF11" evidence="5">
    <location>
        <begin position="1087"/>
        <end position="1217"/>
    </location>
</feature>
<keyword evidence="1" id="KW-0677">Repeat</keyword>
<dbReference type="InterPro" id="IPR008930">
    <property type="entry name" value="Terpenoid_cyclase/PrenylTrfase"/>
</dbReference>
<evidence type="ECO:0000259" key="5">
    <source>
        <dbReference type="Pfam" id="PF01345"/>
    </source>
</evidence>
<dbReference type="InterPro" id="IPR001330">
    <property type="entry name" value="Prenyltrans"/>
</dbReference>
<dbReference type="InterPro" id="IPR051172">
    <property type="entry name" value="Chlamydia_OmcB"/>
</dbReference>
<sequence>MNLINLIWVKELKHQGYRSILPGRLELRIFGLGLILILFLAGAGASQDFPLGGEDPAIRKAVSYLLSCQNEDGGFGNEPDAARSSLMPTANAAMALALTGDLGRAKEGGKTPLDYLVANLPEANASGGSIGRYVMGVEACGGDPRNVAGIDYVERLKDKAKPPYGRENLFSESYILLGLAAAGEAGSAEAQAFASYIKSKQHSSGGWGWGGGAPDLDTTGIGASALLAAGEDPAGQRIQDALGYIRREQNDDGGFPSSGMSPDSNAISDYWAMMASNAAGVNPAEWGKERETPVSHLLSCQQKSGVFWWKPDSQGGAGFLAEATSYSIIALMGESLPIAAAAGEVGEGATATVTVLGDGYPLFSRDLAIGGEGFTKDGFEVSNPTVLGALEATGLIYSLADLDGSGRPAVSDLEGYGAPIYFVDGAREDDPIGEHDVTGDECVVISAPITVLPLRITAPEDVLEGTAFTIEVASEDLDDRGLIVSAPVEGATVTVKSDTSSADYTTDKDGKTPEITFKEPGEYRVEAKKDGYIDTIYLNCGYQIINCRSSEPVTVTIHVLGNGAPLFSGEVEVTAVGFEKDGYEIENPTAMGALDLTSVPYSLSEWAWGLFVSDVAGFGAPSFYVNGGQAPVGLDQYLLSDGDWITIAAPYDVYPLEMAAPTEVVVGERFKIKVETEEYDASWNLVTVHQQGATVTIGSETYTTGADGYTPEIMFTTAGEYRVRADKPGYVGTYYLTPGGYQIITCLEAEGETVTIHVLGNGNPIFSGEVFASSVGFEKNGYDIDNPTALGALEVTGVPYTIGDPWGMGSPAVTDLDGRGMPVYYVDGVSPSVGLDQYFLTDGDWICVSAPYTVNSLRMTNSMDVSLHPPDEVVVGDPFKIKVVSEEYDASWNLVTVPQKGATVTVGSKTYTTGADGNTSNITLTWKGEYKVKASKPDYIGTYYLTPGGYHIITATGEIESDLIVTKKAENNSANPGEILNYTITICNDCPYALTDVQIADDLPEESSFEYADPWPNSADGDHLEWNLPDEIPPGGCEVINLRVKVNDKPPSAILENCVEVAALDENDDQIGAFGCSRVFVGIADPLIVTKTADKESVERGKKVKYKIEVYNIYAVESLKEVTVKDAFSRDVEFITADPAPIDGYEEGDRFSDIVWTFDEIKPGDFEDITLEVLVPEIQDFKFEMEQSVRGEGFVNAANDYSTTSPNHNLNNVAVVTAINTTDVALQASASANVEVTDPGTELSTREHGSGSYESEDLVVVKTEDKSIEMEKAVSATYAPTGIGLYNNRSLTYSSRWTETACGNNRITGTTMGETYRYATAIDRDSRFKLDETGTSMKSESEFEGMGSFRIFQKPTAEGGPADFESEETYSGSFKVYQVVNGSSIKYEKSASGTGSVSADKRIGDQQRSYESGSGAYDSDEILEAATDYMAKDINLAHQPTSLDLGGSLFFNSSAKWKEGIWSKNESENRTTFIGEEFSSLDRLDKETVARGLGDVATEAEFSGMGRFRAISIDTRVNELEKDSENETGNGTALGRRKVEMDIDDLYSGDYSIARRVVFAGDFEYDEPHLSAEKSGEIFYSDDAIFARYNITLKNDGNRALGPLAIRDLFPPGARFVNASERTTGLSNESAEWTFLNLGLGGVLRITLWLDVSNCRGDEIVNRLEASAGYNGNVLTAAAFDAIETDWLSWDGDASVTATKLGEVDENDPRVVTYTVTIQNLGEDSKVAAVTDILPDSMRFLDSSPKPSSVDGNAVTWTLIDLGPYEAETIVYGAEALRGGRFFNQALVEARSVDGSRTPRVYASSVIEIAEFEGELPQPIWTPPDWGFQYMDYSNNLTCEEICQLNLAAGGGEI</sequence>
<dbReference type="SUPFAM" id="SSF48239">
    <property type="entry name" value="Terpenoid cyclases/Protein prenyltransferases"/>
    <property type="match status" value="2"/>
</dbReference>
<keyword evidence="3" id="KW-1133">Transmembrane helix</keyword>